<protein>
    <submittedName>
        <fullName evidence="2">Uncharacterized protein</fullName>
    </submittedName>
</protein>
<name>A0A9P1J1Q6_9PELO</name>
<evidence type="ECO:0000313" key="2">
    <source>
        <dbReference type="EMBL" id="CAI5453418.1"/>
    </source>
</evidence>
<gene>
    <name evidence="2" type="ORF">CAMP_LOCUS16055</name>
</gene>
<dbReference type="OrthoDB" id="5874505at2759"/>
<dbReference type="Proteomes" id="UP001152747">
    <property type="component" value="Unassembled WGS sequence"/>
</dbReference>
<sequence>MLSTIKLILLLFCSLYISEGSRISAKNDPIKPEDLDKYKLDEKDFDKVRTIHTNWYFHAMKALISQLSLNLLPKLSPVILKPKKYASSKLQQINSIYQQKIGKLIKKNRVKRSLQRLVVDTVSKSDSNGYIVKNMEKMPDLKSTDSKSTVQKVTDLLKSFVSSTPANQTEEPWSETYNALLNLKKKMSQRENEPGARVYNQRMYDLVMDRKPKKSSSVFNVFDKPEIPGILKKAFDLMSTIDGTGKKAKNSNYKFLR</sequence>
<proteinExistence type="predicted"/>
<keyword evidence="3" id="KW-1185">Reference proteome</keyword>
<feature type="signal peptide" evidence="1">
    <location>
        <begin position="1"/>
        <end position="20"/>
    </location>
</feature>
<evidence type="ECO:0000313" key="3">
    <source>
        <dbReference type="Proteomes" id="UP001152747"/>
    </source>
</evidence>
<keyword evidence="1" id="KW-0732">Signal</keyword>
<organism evidence="2 3">
    <name type="scientific">Caenorhabditis angaria</name>
    <dbReference type="NCBI Taxonomy" id="860376"/>
    <lineage>
        <taxon>Eukaryota</taxon>
        <taxon>Metazoa</taxon>
        <taxon>Ecdysozoa</taxon>
        <taxon>Nematoda</taxon>
        <taxon>Chromadorea</taxon>
        <taxon>Rhabditida</taxon>
        <taxon>Rhabditina</taxon>
        <taxon>Rhabditomorpha</taxon>
        <taxon>Rhabditoidea</taxon>
        <taxon>Rhabditidae</taxon>
        <taxon>Peloderinae</taxon>
        <taxon>Caenorhabditis</taxon>
    </lineage>
</organism>
<feature type="chain" id="PRO_5040409974" evidence="1">
    <location>
        <begin position="21"/>
        <end position="257"/>
    </location>
</feature>
<dbReference type="EMBL" id="CANHGI010000005">
    <property type="protein sequence ID" value="CAI5453418.1"/>
    <property type="molecule type" value="Genomic_DNA"/>
</dbReference>
<comment type="caution">
    <text evidence="2">The sequence shown here is derived from an EMBL/GenBank/DDBJ whole genome shotgun (WGS) entry which is preliminary data.</text>
</comment>
<evidence type="ECO:0000256" key="1">
    <source>
        <dbReference type="SAM" id="SignalP"/>
    </source>
</evidence>
<accession>A0A9P1J1Q6</accession>
<dbReference type="AlphaFoldDB" id="A0A9P1J1Q6"/>
<reference evidence="2" key="1">
    <citation type="submission" date="2022-11" db="EMBL/GenBank/DDBJ databases">
        <authorList>
            <person name="Kikuchi T."/>
        </authorList>
    </citation>
    <scope>NUCLEOTIDE SEQUENCE</scope>
    <source>
        <strain evidence="2">PS1010</strain>
    </source>
</reference>